<sequence length="142" mass="15349">MTVIERKVMGSMQRRIGPNVVFSYALLQPFADALKLVIQEQILPSQATKSLCFLAPMVTLIFSLLGWGVIPLGPGLALSSIGVYGILFAGWSANSKYAFLGSLRSTAQMISYELIYSSAVLAVILLCGTFNITEILEAQQSV</sequence>
<dbReference type="EMBL" id="JAGFBR010000250">
    <property type="protein sequence ID" value="KAH0446135.1"/>
    <property type="molecule type" value="Genomic_DNA"/>
</dbReference>
<evidence type="ECO:0000313" key="20">
    <source>
        <dbReference type="EMBL" id="KAH0447124.1"/>
    </source>
</evidence>
<name>A0AAV7FIU6_DENCH</name>
<dbReference type="EMBL" id="JAGFBR010000189">
    <property type="protein sequence ID" value="KAH0446529.1"/>
    <property type="molecule type" value="Genomic_DNA"/>
</dbReference>
<evidence type="ECO:0000313" key="22">
    <source>
        <dbReference type="EMBL" id="KAH0447460.1"/>
    </source>
</evidence>
<dbReference type="EMBL" id="JAGFBR010000079">
    <property type="protein sequence ID" value="KAH0447644.1"/>
    <property type="molecule type" value="Genomic_DNA"/>
</dbReference>
<evidence type="ECO:0000313" key="8">
    <source>
        <dbReference type="EMBL" id="KAH0439141.1"/>
    </source>
</evidence>
<keyword evidence="3 6" id="KW-0812">Transmembrane</keyword>
<evidence type="ECO:0000313" key="14">
    <source>
        <dbReference type="EMBL" id="KAH0445444.1"/>
    </source>
</evidence>
<feature type="transmembrane region" description="Helical" evidence="7">
    <location>
        <begin position="114"/>
        <end position="132"/>
    </location>
</feature>
<evidence type="ECO:0000313" key="13">
    <source>
        <dbReference type="EMBL" id="KAH0440160.1"/>
    </source>
</evidence>
<dbReference type="Proteomes" id="UP000775213">
    <property type="component" value="Unassembled WGS sequence"/>
</dbReference>
<evidence type="ECO:0000313" key="19">
    <source>
        <dbReference type="EMBL" id="KAH0447114.1"/>
    </source>
</evidence>
<evidence type="ECO:0000313" key="17">
    <source>
        <dbReference type="EMBL" id="KAH0446334.1"/>
    </source>
</evidence>
<dbReference type="Pfam" id="PF00146">
    <property type="entry name" value="NADHdh"/>
    <property type="match status" value="1"/>
</dbReference>
<comment type="caution">
    <text evidence="10">The sequence shown here is derived from an EMBL/GenBank/DDBJ whole genome shotgun (WGS) entry which is preliminary data.</text>
</comment>
<dbReference type="EMBL" id="JAGFBR010000366">
    <property type="protein sequence ID" value="KAH0445444.1"/>
    <property type="molecule type" value="Genomic_DNA"/>
</dbReference>
<keyword evidence="4 7" id="KW-1133">Transmembrane helix</keyword>
<evidence type="ECO:0000313" key="24">
    <source>
        <dbReference type="EMBL" id="KAH0447644.1"/>
    </source>
</evidence>
<evidence type="ECO:0000313" key="12">
    <source>
        <dbReference type="EMBL" id="KAH0440081.1"/>
    </source>
</evidence>
<dbReference type="EMBL" id="JAGFBR010000217">
    <property type="protein sequence ID" value="KAH0446334.1"/>
    <property type="molecule type" value="Genomic_DNA"/>
</dbReference>
<reference evidence="10" key="2">
    <citation type="submission" date="2021-03" db="EMBL/GenBank/DDBJ databases">
        <authorList>
            <person name="Zhang Y."/>
            <person name="Zhang G.-Q."/>
            <person name="Huang T."/>
            <person name="Niu S.-C."/>
            <person name="Liu Z.-J."/>
        </authorList>
    </citation>
    <scope>NUCLEOTIDE SEQUENCE</scope>
    <source>
        <strain evidence="10">Lindl</strain>
        <tissue evidence="10">Fresh leaves</tissue>
    </source>
</reference>
<keyword evidence="6" id="KW-0520">NAD</keyword>
<comment type="similarity">
    <text evidence="2 6">Belongs to the complex I subunit 1 family.</text>
</comment>
<evidence type="ECO:0000313" key="25">
    <source>
        <dbReference type="EMBL" id="KAH0447918.1"/>
    </source>
</evidence>
<feature type="transmembrane region" description="Helical" evidence="7">
    <location>
        <begin position="50"/>
        <end position="70"/>
    </location>
</feature>
<dbReference type="EMBL" id="JAGFBR010000644">
    <property type="protein sequence ID" value="KAH0440053.1"/>
    <property type="molecule type" value="Genomic_DNA"/>
</dbReference>
<evidence type="ECO:0000256" key="2">
    <source>
        <dbReference type="ARBA" id="ARBA00010535"/>
    </source>
</evidence>
<evidence type="ECO:0000256" key="3">
    <source>
        <dbReference type="ARBA" id="ARBA00022692"/>
    </source>
</evidence>
<dbReference type="EMBL" id="JAGFBR010000034">
    <property type="protein sequence ID" value="KAH0447955.1"/>
    <property type="molecule type" value="Genomic_DNA"/>
</dbReference>
<dbReference type="InterPro" id="IPR001694">
    <property type="entry name" value="NADH_UbQ_OxRdtase_su1/FPO"/>
</dbReference>
<dbReference type="EMBL" id="JAGFBR010000099">
    <property type="protein sequence ID" value="KAH0447309.1"/>
    <property type="molecule type" value="Genomic_DNA"/>
</dbReference>
<evidence type="ECO:0000313" key="15">
    <source>
        <dbReference type="EMBL" id="KAH0446135.1"/>
    </source>
</evidence>
<proteinExistence type="inferred from homology"/>
<evidence type="ECO:0000313" key="27">
    <source>
        <dbReference type="Proteomes" id="UP000775213"/>
    </source>
</evidence>
<dbReference type="GO" id="GO:0005886">
    <property type="term" value="C:plasma membrane"/>
    <property type="evidence" value="ECO:0007669"/>
    <property type="project" value="UniProtKB-SubCell"/>
</dbReference>
<evidence type="ECO:0000313" key="16">
    <source>
        <dbReference type="EMBL" id="KAH0446300.1"/>
    </source>
</evidence>
<dbReference type="AlphaFoldDB" id="A0AAV7FIU6"/>
<keyword evidence="5 7" id="KW-0472">Membrane</keyword>
<dbReference type="EMBL" id="JAGFBR010000652">
    <property type="protein sequence ID" value="KAH0439555.1"/>
    <property type="molecule type" value="Genomic_DNA"/>
</dbReference>
<dbReference type="EMBL" id="JAGFBR010000041">
    <property type="protein sequence ID" value="KAH0447918.1"/>
    <property type="molecule type" value="Genomic_DNA"/>
</dbReference>
<evidence type="ECO:0000256" key="1">
    <source>
        <dbReference type="ARBA" id="ARBA00004141"/>
    </source>
</evidence>
<dbReference type="GO" id="GO:0003954">
    <property type="term" value="F:NADH dehydrogenase activity"/>
    <property type="evidence" value="ECO:0007669"/>
    <property type="project" value="TreeGrafter"/>
</dbReference>
<dbReference type="EMBL" id="JAGFBR010000654">
    <property type="protein sequence ID" value="KAH0439333.1"/>
    <property type="molecule type" value="Genomic_DNA"/>
</dbReference>
<feature type="transmembrane region" description="Helical" evidence="7">
    <location>
        <begin position="76"/>
        <end position="93"/>
    </location>
</feature>
<dbReference type="EMBL" id="JAGFBR010000643">
    <property type="protein sequence ID" value="KAH0440081.1"/>
    <property type="molecule type" value="Genomic_DNA"/>
</dbReference>
<evidence type="ECO:0000313" key="18">
    <source>
        <dbReference type="EMBL" id="KAH0446529.1"/>
    </source>
</evidence>
<evidence type="ECO:0000313" key="11">
    <source>
        <dbReference type="EMBL" id="KAH0440053.1"/>
    </source>
</evidence>
<dbReference type="EMBL" id="JAGFBR010000080">
    <property type="protein sequence ID" value="KAH0447621.1"/>
    <property type="molecule type" value="Genomic_DNA"/>
</dbReference>
<evidence type="ECO:0008006" key="28">
    <source>
        <dbReference type="Google" id="ProtNLM"/>
    </source>
</evidence>
<evidence type="ECO:0000313" key="23">
    <source>
        <dbReference type="EMBL" id="KAH0447621.1"/>
    </source>
</evidence>
<dbReference type="EMBL" id="JAGFBR010000642">
    <property type="protein sequence ID" value="KAH0440160.1"/>
    <property type="molecule type" value="Genomic_DNA"/>
</dbReference>
<gene>
    <name evidence="26" type="ORF">IEQ34_023202</name>
    <name evidence="25" type="ORF">IEQ34_023255</name>
    <name evidence="24" type="ORF">IEQ34_023533</name>
    <name evidence="23" type="ORF">IEQ34_023546</name>
    <name evidence="22" type="ORF">IEQ34_023683</name>
    <name evidence="21" type="ORF">IEQ34_023865</name>
    <name evidence="20" type="ORF">IEQ34_024039</name>
    <name evidence="19" type="ORF">IEQ34_024062</name>
    <name evidence="18" type="ORF">IEQ34_024648</name>
    <name evidence="17" type="ORF">IEQ34_024832</name>
    <name evidence="16" type="ORF">IEQ34_024857</name>
    <name evidence="15" type="ORF">IEQ34_025022</name>
    <name evidence="14" type="ORF">IEQ34_025465</name>
    <name evidence="13" type="ORF">IEQ34_025707</name>
    <name evidence="12" type="ORF">IEQ34_025730</name>
    <name evidence="11" type="ORF">IEQ34_025760</name>
    <name evidence="10" type="ORF">IEQ34_025838</name>
    <name evidence="9" type="ORF">IEQ34_025926</name>
    <name evidence="8" type="ORF">IEQ34_025945</name>
</gene>
<dbReference type="EMBL" id="JAGFBR010000116">
    <property type="protein sequence ID" value="KAH0447124.1"/>
    <property type="molecule type" value="Genomic_DNA"/>
</dbReference>
<evidence type="ECO:0000256" key="5">
    <source>
        <dbReference type="ARBA" id="ARBA00023136"/>
    </source>
</evidence>
<dbReference type="EMBL" id="JAGFBR010000222">
    <property type="protein sequence ID" value="KAH0446300.1"/>
    <property type="molecule type" value="Genomic_DNA"/>
</dbReference>
<evidence type="ECO:0000313" key="26">
    <source>
        <dbReference type="EMBL" id="KAH0447955.1"/>
    </source>
</evidence>
<dbReference type="GO" id="GO:0009060">
    <property type="term" value="P:aerobic respiration"/>
    <property type="evidence" value="ECO:0007669"/>
    <property type="project" value="TreeGrafter"/>
</dbReference>
<keyword evidence="27" id="KW-1185">Reference proteome</keyword>
<accession>A0AAV7FIU6</accession>
<dbReference type="PANTHER" id="PTHR11432">
    <property type="entry name" value="NADH DEHYDROGENASE SUBUNIT 1"/>
    <property type="match status" value="1"/>
</dbReference>
<organism evidence="10 27">
    <name type="scientific">Dendrobium chrysotoxum</name>
    <name type="common">Orchid</name>
    <dbReference type="NCBI Taxonomy" id="161865"/>
    <lineage>
        <taxon>Eukaryota</taxon>
        <taxon>Viridiplantae</taxon>
        <taxon>Streptophyta</taxon>
        <taxon>Embryophyta</taxon>
        <taxon>Tracheophyta</taxon>
        <taxon>Spermatophyta</taxon>
        <taxon>Magnoliopsida</taxon>
        <taxon>Liliopsida</taxon>
        <taxon>Asparagales</taxon>
        <taxon>Orchidaceae</taxon>
        <taxon>Epidendroideae</taxon>
        <taxon>Malaxideae</taxon>
        <taxon>Dendrobiinae</taxon>
        <taxon>Dendrobium</taxon>
    </lineage>
</organism>
<comment type="subcellular location">
    <subcellularLocation>
        <location evidence="6">Cell membrane</location>
        <topology evidence="6">Multi-pass membrane protein</topology>
    </subcellularLocation>
    <subcellularLocation>
        <location evidence="1">Membrane</location>
        <topology evidence="1">Multi-pass membrane protein</topology>
    </subcellularLocation>
</comment>
<dbReference type="PANTHER" id="PTHR11432:SF3">
    <property type="entry name" value="NADH-UBIQUINONE OXIDOREDUCTASE CHAIN 1"/>
    <property type="match status" value="1"/>
</dbReference>
<reference evidence="10 27" key="1">
    <citation type="journal article" date="2021" name="Hortic Res">
        <title>Chromosome-scale assembly of the Dendrobium chrysotoxum genome enhances the understanding of orchid evolution.</title>
        <authorList>
            <person name="Zhang Y."/>
            <person name="Zhang G.Q."/>
            <person name="Zhang D."/>
            <person name="Liu X.D."/>
            <person name="Xu X.Y."/>
            <person name="Sun W.H."/>
            <person name="Yu X."/>
            <person name="Zhu X."/>
            <person name="Wang Z.W."/>
            <person name="Zhao X."/>
            <person name="Zhong W.Y."/>
            <person name="Chen H."/>
            <person name="Yin W.L."/>
            <person name="Huang T."/>
            <person name="Niu S.C."/>
            <person name="Liu Z.J."/>
        </authorList>
    </citation>
    <scope>NUCLEOTIDE SEQUENCE [LARGE SCALE GENOMIC DNA]</scope>
    <source>
        <strain evidence="10">Lindl</strain>
    </source>
</reference>
<evidence type="ECO:0000256" key="7">
    <source>
        <dbReference type="SAM" id="Phobius"/>
    </source>
</evidence>
<dbReference type="EMBL" id="JAGFBR010000117">
    <property type="protein sequence ID" value="KAH0447114.1"/>
    <property type="molecule type" value="Genomic_DNA"/>
</dbReference>
<dbReference type="EMBL" id="JAGFBR010000089">
    <property type="protein sequence ID" value="KAH0447460.1"/>
    <property type="molecule type" value="Genomic_DNA"/>
</dbReference>
<protein>
    <recommendedName>
        <fullName evidence="28">NADH-ubiquinone oxidoreductase chain 1</fullName>
    </recommendedName>
</protein>
<dbReference type="EMBL" id="JAGFBR010000658">
    <property type="protein sequence ID" value="KAH0439141.1"/>
    <property type="molecule type" value="Genomic_DNA"/>
</dbReference>
<evidence type="ECO:0000313" key="10">
    <source>
        <dbReference type="EMBL" id="KAH0439555.1"/>
    </source>
</evidence>
<evidence type="ECO:0000313" key="9">
    <source>
        <dbReference type="EMBL" id="KAH0439333.1"/>
    </source>
</evidence>
<evidence type="ECO:0000313" key="21">
    <source>
        <dbReference type="EMBL" id="KAH0447309.1"/>
    </source>
</evidence>
<evidence type="ECO:0000256" key="4">
    <source>
        <dbReference type="ARBA" id="ARBA00022989"/>
    </source>
</evidence>
<evidence type="ECO:0000256" key="6">
    <source>
        <dbReference type="RuleBase" id="RU000471"/>
    </source>
</evidence>